<proteinExistence type="predicted"/>
<reference evidence="1 2" key="1">
    <citation type="submission" date="2017-06" db="EMBL/GenBank/DDBJ databases">
        <title>Genome sequencing of cyanobaciteial culture collection at National Institute for Environmental Studies (NIES).</title>
        <authorList>
            <person name="Hirose Y."/>
            <person name="Shimura Y."/>
            <person name="Fujisawa T."/>
            <person name="Nakamura Y."/>
            <person name="Kawachi M."/>
        </authorList>
    </citation>
    <scope>NUCLEOTIDE SEQUENCE [LARGE SCALE GENOMIC DNA]</scope>
    <source>
        <strain evidence="1 2">NIES-37</strain>
    </source>
</reference>
<name>A0A1Z4N6A5_9CYAN</name>
<dbReference type="Proteomes" id="UP000218785">
    <property type="component" value="Chromosome"/>
</dbReference>
<sequence length="48" mass="5683">MDFSPNAPKISNGKRKSGVQYILQNYENLGWCVSLRRNTPYKIEWDQH</sequence>
<evidence type="ECO:0000313" key="1">
    <source>
        <dbReference type="EMBL" id="BAZ01192.1"/>
    </source>
</evidence>
<dbReference type="AlphaFoldDB" id="A0A1Z4N6A5"/>
<gene>
    <name evidence="1" type="ORF">NIES37_51910</name>
</gene>
<evidence type="ECO:0000313" key="2">
    <source>
        <dbReference type="Proteomes" id="UP000218785"/>
    </source>
</evidence>
<dbReference type="KEGG" id="ttq:NIES37_51910"/>
<organism evidence="1 2">
    <name type="scientific">Tolypothrix tenuis PCC 7101</name>
    <dbReference type="NCBI Taxonomy" id="231146"/>
    <lineage>
        <taxon>Bacteria</taxon>
        <taxon>Bacillati</taxon>
        <taxon>Cyanobacteriota</taxon>
        <taxon>Cyanophyceae</taxon>
        <taxon>Nostocales</taxon>
        <taxon>Tolypothrichaceae</taxon>
        <taxon>Tolypothrix</taxon>
    </lineage>
</organism>
<accession>A0A1Z4N6A5</accession>
<protein>
    <submittedName>
        <fullName evidence="1">Uncharacterized protein</fullName>
    </submittedName>
</protein>
<dbReference type="EMBL" id="AP018248">
    <property type="protein sequence ID" value="BAZ01192.1"/>
    <property type="molecule type" value="Genomic_DNA"/>
</dbReference>
<keyword evidence="2" id="KW-1185">Reference proteome</keyword>